<feature type="signal peptide" evidence="9">
    <location>
        <begin position="1"/>
        <end position="19"/>
    </location>
</feature>
<evidence type="ECO:0000256" key="7">
    <source>
        <dbReference type="SAM" id="MobiDB-lite"/>
    </source>
</evidence>
<evidence type="ECO:0000256" key="6">
    <source>
        <dbReference type="ARBA" id="ARBA00023170"/>
    </source>
</evidence>
<keyword evidence="6" id="KW-0675">Receptor</keyword>
<dbReference type="GO" id="GO:0005886">
    <property type="term" value="C:plasma membrane"/>
    <property type="evidence" value="ECO:0007669"/>
    <property type="project" value="UniProtKB-SubCell"/>
</dbReference>
<keyword evidence="2" id="KW-1003">Cell membrane</keyword>
<feature type="transmembrane region" description="Helical" evidence="8">
    <location>
        <begin position="116"/>
        <end position="141"/>
    </location>
</feature>
<keyword evidence="5 8" id="KW-0472">Membrane</keyword>
<feature type="transmembrane region" description="Helical" evidence="8">
    <location>
        <begin position="269"/>
        <end position="294"/>
    </location>
</feature>
<evidence type="ECO:0000256" key="3">
    <source>
        <dbReference type="ARBA" id="ARBA00022692"/>
    </source>
</evidence>
<accession>A0AAW0T7V6</accession>
<keyword evidence="9" id="KW-0732">Signal</keyword>
<feature type="chain" id="PRO_5043799609" description="Gustatory receptor" evidence="9">
    <location>
        <begin position="20"/>
        <end position="825"/>
    </location>
</feature>
<dbReference type="GO" id="GO:0030424">
    <property type="term" value="C:axon"/>
    <property type="evidence" value="ECO:0007669"/>
    <property type="project" value="TreeGrafter"/>
</dbReference>
<organism evidence="10 11">
    <name type="scientific">Scylla paramamosain</name>
    <name type="common">Mud crab</name>
    <dbReference type="NCBI Taxonomy" id="85552"/>
    <lineage>
        <taxon>Eukaryota</taxon>
        <taxon>Metazoa</taxon>
        <taxon>Ecdysozoa</taxon>
        <taxon>Arthropoda</taxon>
        <taxon>Crustacea</taxon>
        <taxon>Multicrustacea</taxon>
        <taxon>Malacostraca</taxon>
        <taxon>Eumalacostraca</taxon>
        <taxon>Eucarida</taxon>
        <taxon>Decapoda</taxon>
        <taxon>Pleocyemata</taxon>
        <taxon>Brachyura</taxon>
        <taxon>Eubrachyura</taxon>
        <taxon>Portunoidea</taxon>
        <taxon>Portunidae</taxon>
        <taxon>Portuninae</taxon>
        <taxon>Scylla</taxon>
    </lineage>
</organism>
<dbReference type="AlphaFoldDB" id="A0AAW0T7V6"/>
<evidence type="ECO:0000256" key="8">
    <source>
        <dbReference type="SAM" id="Phobius"/>
    </source>
</evidence>
<protein>
    <recommendedName>
        <fullName evidence="12">Gustatory receptor</fullName>
    </recommendedName>
</protein>
<feature type="transmembrane region" description="Helical" evidence="8">
    <location>
        <begin position="672"/>
        <end position="698"/>
    </location>
</feature>
<keyword evidence="4 8" id="KW-1133">Transmembrane helix</keyword>
<feature type="transmembrane region" description="Helical" evidence="8">
    <location>
        <begin position="306"/>
        <end position="327"/>
    </location>
</feature>
<dbReference type="Pfam" id="PF08395">
    <property type="entry name" value="7tm_7"/>
    <property type="match status" value="1"/>
</dbReference>
<evidence type="ECO:0000313" key="10">
    <source>
        <dbReference type="EMBL" id="KAK8383283.1"/>
    </source>
</evidence>
<reference evidence="10 11" key="1">
    <citation type="submission" date="2023-03" db="EMBL/GenBank/DDBJ databases">
        <title>High-quality genome of Scylla paramamosain provides insights in environmental adaptation.</title>
        <authorList>
            <person name="Zhang L."/>
        </authorList>
    </citation>
    <scope>NUCLEOTIDE SEQUENCE [LARGE SCALE GENOMIC DNA]</scope>
    <source>
        <strain evidence="10">LZ_2023a</strain>
        <tissue evidence="10">Muscle</tissue>
    </source>
</reference>
<dbReference type="Proteomes" id="UP001487740">
    <property type="component" value="Unassembled WGS sequence"/>
</dbReference>
<feature type="transmembrane region" description="Helical" evidence="8">
    <location>
        <begin position="710"/>
        <end position="728"/>
    </location>
</feature>
<name>A0AAW0T7V6_SCYPA</name>
<comment type="subcellular location">
    <subcellularLocation>
        <location evidence="1">Cell membrane</location>
        <topology evidence="1">Multi-pass membrane protein</topology>
    </subcellularLocation>
</comment>
<evidence type="ECO:0000256" key="4">
    <source>
        <dbReference type="ARBA" id="ARBA00022989"/>
    </source>
</evidence>
<dbReference type="PANTHER" id="PTHR21143">
    <property type="entry name" value="INVERTEBRATE GUSTATORY RECEPTOR"/>
    <property type="match status" value="1"/>
</dbReference>
<evidence type="ECO:0000256" key="2">
    <source>
        <dbReference type="ARBA" id="ARBA00022475"/>
    </source>
</evidence>
<proteinExistence type="predicted"/>
<dbReference type="GO" id="GO:0030425">
    <property type="term" value="C:dendrite"/>
    <property type="evidence" value="ECO:0007669"/>
    <property type="project" value="TreeGrafter"/>
</dbReference>
<feature type="transmembrane region" description="Helical" evidence="8">
    <location>
        <begin position="764"/>
        <end position="781"/>
    </location>
</feature>
<feature type="transmembrane region" description="Helical" evidence="8">
    <location>
        <begin position="551"/>
        <end position="572"/>
    </location>
</feature>
<feature type="transmembrane region" description="Helical" evidence="8">
    <location>
        <begin position="161"/>
        <end position="184"/>
    </location>
</feature>
<feature type="compositionally biased region" description="Basic and acidic residues" evidence="7">
    <location>
        <begin position="446"/>
        <end position="457"/>
    </location>
</feature>
<dbReference type="InterPro" id="IPR013604">
    <property type="entry name" value="7TM_chemorcpt"/>
</dbReference>
<keyword evidence="3 8" id="KW-0812">Transmembrane</keyword>
<feature type="compositionally biased region" description="Basic and acidic residues" evidence="7">
    <location>
        <begin position="514"/>
        <end position="529"/>
    </location>
</feature>
<evidence type="ECO:0000256" key="9">
    <source>
        <dbReference type="SAM" id="SignalP"/>
    </source>
</evidence>
<dbReference type="PANTHER" id="PTHR21143:SF121">
    <property type="entry name" value="GUSTATORY AND ODORANT RECEPTOR 21A"/>
    <property type="match status" value="1"/>
</dbReference>
<sequence>MENCRRLQLSLFLLRLVGGFPYQRRENNEYMKTVTQVYTQMHVSEAGHRRASAERPPSLPGQSWLAGVGVVPGAHLVLVTEVYLLASSSSAVETVNQYLDLMPVSRRRPATLLTDLWVAVSGVLFLGGNCIVLTSYVYYLIHNGICGYIFHVITQYIETILYLLINCFVITYLYTVILLFCVVFERIKRQLIGVCSRLDVREDVNIHKIILKMYEGEASVQPPDTESDVATHRRANKANKVSEDLKRIAKDCRRTLSQMHLLHYSLNRYLGLPITLIMLTSVVYSILACFYLSYMYFMTTAMRIMSVSYFLIGVLPQILLSNLPVLLQTQDEELRLLIRSLLRQEDDDTIKNELREVLEVMDESPGFELCRVFTLGRARMLDYILSSLVNGEGDKAMVRPVSSKPNFPDEAEGEQHVAKKRKRVTVERSAGDEQLPRNAGLSGSWAREKIGEGDSGSRKYRPVHPSNVKRQTTAAGQEAQRAMGSPSSYFHLLLAGMRLVGAFPFAEKRRAKPHKEAKENHLSPPEDGKQSPTPVSFISIEDHVVFQKSPFWTCWATLVGVAAISFFALGWWNLAQDHSTGFPQHMESTYYAYKINEIMDVITMAALMLYVFCRRALLRQVLNVFKTKVVYHSGGWADLIHSVNKPARLSDIDYRLLDAKERLTQAHELGRLANMYCGVPVTLLMLFSVVTCILSLFFTSFITELATYDIILTLAFTLNSLVTTIYLCNAPNIVREKLQDLKFVLRTLLYNPGNKRIRTKLRHLLALLQVAPPPAMLGLFILGRSNITSVLGFISTYVVILLQFRFTETSTGAITNTTHATATTA</sequence>
<evidence type="ECO:0000256" key="1">
    <source>
        <dbReference type="ARBA" id="ARBA00004651"/>
    </source>
</evidence>
<feature type="transmembrane region" description="Helical" evidence="8">
    <location>
        <begin position="787"/>
        <end position="804"/>
    </location>
</feature>
<feature type="region of interest" description="Disordered" evidence="7">
    <location>
        <begin position="400"/>
        <end position="481"/>
    </location>
</feature>
<feature type="compositionally biased region" description="Basic and acidic residues" evidence="7">
    <location>
        <begin position="424"/>
        <end position="435"/>
    </location>
</feature>
<gene>
    <name evidence="10" type="ORF">O3P69_011632</name>
</gene>
<comment type="caution">
    <text evidence="10">The sequence shown here is derived from an EMBL/GenBank/DDBJ whole genome shotgun (WGS) entry which is preliminary data.</text>
</comment>
<dbReference type="GO" id="GO:0050909">
    <property type="term" value="P:sensory perception of taste"/>
    <property type="evidence" value="ECO:0007669"/>
    <property type="project" value="InterPro"/>
</dbReference>
<evidence type="ECO:0008006" key="12">
    <source>
        <dbReference type="Google" id="ProtNLM"/>
    </source>
</evidence>
<feature type="region of interest" description="Disordered" evidence="7">
    <location>
        <begin position="510"/>
        <end position="533"/>
    </location>
</feature>
<feature type="transmembrane region" description="Helical" evidence="8">
    <location>
        <begin position="592"/>
        <end position="613"/>
    </location>
</feature>
<dbReference type="GO" id="GO:0043025">
    <property type="term" value="C:neuronal cell body"/>
    <property type="evidence" value="ECO:0007669"/>
    <property type="project" value="TreeGrafter"/>
</dbReference>
<keyword evidence="11" id="KW-1185">Reference proteome</keyword>
<evidence type="ECO:0000313" key="11">
    <source>
        <dbReference type="Proteomes" id="UP001487740"/>
    </source>
</evidence>
<dbReference type="EMBL" id="JARAKH010000038">
    <property type="protein sequence ID" value="KAK8383283.1"/>
    <property type="molecule type" value="Genomic_DNA"/>
</dbReference>
<evidence type="ECO:0000256" key="5">
    <source>
        <dbReference type="ARBA" id="ARBA00023136"/>
    </source>
</evidence>